<dbReference type="Pfam" id="PF02270">
    <property type="entry name" value="TFIIF_beta"/>
    <property type="match status" value="1"/>
</dbReference>
<keyword evidence="14" id="KW-1185">Reference proteome</keyword>
<dbReference type="RefSeq" id="XP_040631986.1">
    <property type="nucleotide sequence ID" value="XM_040777547.1"/>
</dbReference>
<feature type="compositionally biased region" description="Acidic residues" evidence="10">
    <location>
        <begin position="312"/>
        <end position="332"/>
    </location>
</feature>
<dbReference type="SUPFAM" id="SSF50916">
    <property type="entry name" value="Rap30/74 interaction domains"/>
    <property type="match status" value="1"/>
</dbReference>
<dbReference type="SUPFAM" id="SSF46785">
    <property type="entry name" value="Winged helix' DNA-binding domain"/>
    <property type="match status" value="1"/>
</dbReference>
<evidence type="ECO:0000256" key="2">
    <source>
        <dbReference type="ARBA" id="ARBA00009543"/>
    </source>
</evidence>
<comment type="subcellular location">
    <subcellularLocation>
        <location evidence="1">Nucleus</location>
    </subcellularLocation>
</comment>
<evidence type="ECO:0000259" key="12">
    <source>
        <dbReference type="Pfam" id="PF17683"/>
    </source>
</evidence>
<dbReference type="EMBL" id="JH795857">
    <property type="protein sequence ID" value="EJU05092.1"/>
    <property type="molecule type" value="Genomic_DNA"/>
</dbReference>
<evidence type="ECO:0000313" key="13">
    <source>
        <dbReference type="EMBL" id="EJU05092.1"/>
    </source>
</evidence>
<dbReference type="Gene3D" id="1.10.10.10">
    <property type="entry name" value="Winged helix-like DNA-binding domain superfamily/Winged helix DNA-binding domain"/>
    <property type="match status" value="1"/>
</dbReference>
<proteinExistence type="inferred from homology"/>
<keyword evidence="7" id="KW-0539">Nucleus</keyword>
<dbReference type="FunFam" id="1.10.10.10:FF:000035">
    <property type="entry name" value="General transcription factor IIF subunit 2"/>
    <property type="match status" value="1"/>
</dbReference>
<dbReference type="GeneID" id="63692609"/>
<evidence type="ECO:0000256" key="5">
    <source>
        <dbReference type="ARBA" id="ARBA00023125"/>
    </source>
</evidence>
<dbReference type="CDD" id="cd07980">
    <property type="entry name" value="TFIIF_beta"/>
    <property type="match status" value="1"/>
</dbReference>
<dbReference type="InterPro" id="IPR040504">
    <property type="entry name" value="TFIIF_beta_N"/>
</dbReference>
<evidence type="ECO:0000256" key="8">
    <source>
        <dbReference type="ARBA" id="ARBA00081473"/>
    </source>
</evidence>
<name>M5GE54_DACPD</name>
<evidence type="ECO:0000256" key="3">
    <source>
        <dbReference type="ARBA" id="ARBA00021453"/>
    </source>
</evidence>
<keyword evidence="4" id="KW-0805">Transcription regulation</keyword>
<feature type="domain" description="TFIIF beta subunit HTH" evidence="11">
    <location>
        <begin position="230"/>
        <end position="294"/>
    </location>
</feature>
<dbReference type="InterPro" id="IPR036390">
    <property type="entry name" value="WH_DNA-bd_sf"/>
</dbReference>
<reference evidence="13 14" key="1">
    <citation type="journal article" date="2012" name="Science">
        <title>The Paleozoic origin of enzymatic lignin decomposition reconstructed from 31 fungal genomes.</title>
        <authorList>
            <person name="Floudas D."/>
            <person name="Binder M."/>
            <person name="Riley R."/>
            <person name="Barry K."/>
            <person name="Blanchette R.A."/>
            <person name="Henrissat B."/>
            <person name="Martinez A.T."/>
            <person name="Otillar R."/>
            <person name="Spatafora J.W."/>
            <person name="Yadav J.S."/>
            <person name="Aerts A."/>
            <person name="Benoit I."/>
            <person name="Boyd A."/>
            <person name="Carlson A."/>
            <person name="Copeland A."/>
            <person name="Coutinho P.M."/>
            <person name="de Vries R.P."/>
            <person name="Ferreira P."/>
            <person name="Findley K."/>
            <person name="Foster B."/>
            <person name="Gaskell J."/>
            <person name="Glotzer D."/>
            <person name="Gorecki P."/>
            <person name="Heitman J."/>
            <person name="Hesse C."/>
            <person name="Hori C."/>
            <person name="Igarashi K."/>
            <person name="Jurgens J.A."/>
            <person name="Kallen N."/>
            <person name="Kersten P."/>
            <person name="Kohler A."/>
            <person name="Kuees U."/>
            <person name="Kumar T.K.A."/>
            <person name="Kuo A."/>
            <person name="LaButti K."/>
            <person name="Larrondo L.F."/>
            <person name="Lindquist E."/>
            <person name="Ling A."/>
            <person name="Lombard V."/>
            <person name="Lucas S."/>
            <person name="Lundell T."/>
            <person name="Martin R."/>
            <person name="McLaughlin D.J."/>
            <person name="Morgenstern I."/>
            <person name="Morin E."/>
            <person name="Murat C."/>
            <person name="Nagy L.G."/>
            <person name="Nolan M."/>
            <person name="Ohm R.A."/>
            <person name="Patyshakuliyeva A."/>
            <person name="Rokas A."/>
            <person name="Ruiz-Duenas F.J."/>
            <person name="Sabat G."/>
            <person name="Salamov A."/>
            <person name="Samejima M."/>
            <person name="Schmutz J."/>
            <person name="Slot J.C."/>
            <person name="St John F."/>
            <person name="Stenlid J."/>
            <person name="Sun H."/>
            <person name="Sun S."/>
            <person name="Syed K."/>
            <person name="Tsang A."/>
            <person name="Wiebenga A."/>
            <person name="Young D."/>
            <person name="Pisabarro A."/>
            <person name="Eastwood D.C."/>
            <person name="Martin F."/>
            <person name="Cullen D."/>
            <person name="Grigoriev I.V."/>
            <person name="Hibbett D.S."/>
        </authorList>
    </citation>
    <scope>NUCLEOTIDE SEQUENCE [LARGE SCALE GENOMIC DNA]</scope>
    <source>
        <strain evidence="13 14">DJM-731 SS1</strain>
    </source>
</reference>
<organism evidence="13 14">
    <name type="scientific">Dacryopinax primogenitus (strain DJM 731)</name>
    <name type="common">Brown rot fungus</name>
    <dbReference type="NCBI Taxonomy" id="1858805"/>
    <lineage>
        <taxon>Eukaryota</taxon>
        <taxon>Fungi</taxon>
        <taxon>Dikarya</taxon>
        <taxon>Basidiomycota</taxon>
        <taxon>Agaricomycotina</taxon>
        <taxon>Dacrymycetes</taxon>
        <taxon>Dacrymycetales</taxon>
        <taxon>Dacrymycetaceae</taxon>
        <taxon>Dacryopinax</taxon>
    </lineage>
</organism>
<feature type="domain" description="TFIIF beta subunit N-terminal" evidence="12">
    <location>
        <begin position="50"/>
        <end position="136"/>
    </location>
</feature>
<dbReference type="InterPro" id="IPR003196">
    <property type="entry name" value="TFIIF_beta"/>
</dbReference>
<feature type="compositionally biased region" description="Acidic residues" evidence="10">
    <location>
        <begin position="24"/>
        <end position="47"/>
    </location>
</feature>
<dbReference type="OMA" id="PIADNCY"/>
<feature type="region of interest" description="Disordered" evidence="10">
    <location>
        <begin position="1"/>
        <end position="48"/>
    </location>
</feature>
<dbReference type="AlphaFoldDB" id="M5GE54"/>
<dbReference type="GO" id="GO:0003677">
    <property type="term" value="F:DNA binding"/>
    <property type="evidence" value="ECO:0007669"/>
    <property type="project" value="UniProtKB-KW"/>
</dbReference>
<evidence type="ECO:0000256" key="10">
    <source>
        <dbReference type="SAM" id="MobiDB-lite"/>
    </source>
</evidence>
<dbReference type="InterPro" id="IPR011039">
    <property type="entry name" value="TFIIF_interaction"/>
</dbReference>
<dbReference type="InterPro" id="IPR036388">
    <property type="entry name" value="WH-like_DNA-bd_sf"/>
</dbReference>
<feature type="region of interest" description="Disordered" evidence="10">
    <location>
        <begin position="301"/>
        <end position="332"/>
    </location>
</feature>
<dbReference type="PANTHER" id="PTHR10445:SF0">
    <property type="entry name" value="GENERAL TRANSCRIPTION FACTOR IIF SUBUNIT 2"/>
    <property type="match status" value="1"/>
</dbReference>
<evidence type="ECO:0000256" key="1">
    <source>
        <dbReference type="ARBA" id="ARBA00004123"/>
    </source>
</evidence>
<dbReference type="GO" id="GO:0006367">
    <property type="term" value="P:transcription initiation at RNA polymerase II promoter"/>
    <property type="evidence" value="ECO:0007669"/>
    <property type="project" value="InterPro"/>
</dbReference>
<comment type="similarity">
    <text evidence="2">Belongs to the TFIIF beta subunit family.</text>
</comment>
<dbReference type="OrthoDB" id="449280at2759"/>
<protein>
    <recommendedName>
        <fullName evidence="3">Transcription initiation factor IIF subunit beta</fullName>
    </recommendedName>
    <alternativeName>
        <fullName evidence="9">TFIIF medium subunit</fullName>
    </alternativeName>
    <alternativeName>
        <fullName evidence="8">TFIIF-beta</fullName>
    </alternativeName>
</protein>
<evidence type="ECO:0000256" key="6">
    <source>
        <dbReference type="ARBA" id="ARBA00023163"/>
    </source>
</evidence>
<dbReference type="Pfam" id="PF17683">
    <property type="entry name" value="TFIIF_beta_N"/>
    <property type="match status" value="1"/>
</dbReference>
<keyword evidence="5" id="KW-0238">DNA-binding</keyword>
<evidence type="ECO:0000256" key="7">
    <source>
        <dbReference type="ARBA" id="ARBA00023242"/>
    </source>
</evidence>
<dbReference type="PANTHER" id="PTHR10445">
    <property type="entry name" value="GENERAL TRANSCRIPTION FACTOR IIF SUBUNIT 2"/>
    <property type="match status" value="1"/>
</dbReference>
<evidence type="ECO:0000313" key="14">
    <source>
        <dbReference type="Proteomes" id="UP000030653"/>
    </source>
</evidence>
<dbReference type="STRING" id="1858805.M5GE54"/>
<evidence type="ECO:0000256" key="9">
    <source>
        <dbReference type="ARBA" id="ARBA00081863"/>
    </source>
</evidence>
<dbReference type="GO" id="GO:0005674">
    <property type="term" value="C:transcription factor TFIIF complex"/>
    <property type="evidence" value="ECO:0007669"/>
    <property type="project" value="InterPro"/>
</dbReference>
<keyword evidence="6" id="KW-0804">Transcription</keyword>
<sequence length="332" mass="37620">MDMETDAGPSTLDMDSLDPKREDDLLDYEGAESDDSFEPDEEMDAAEGEEKVWMVKLPKFLMEKWTAIEQEDVVLGTLRVYHAPDPNGNQRLVLRLPEMTDPAVYDITTLPKQYSLKMQRKTVENEFVMASKMKERERNIISTKLEGKIVHDCHAFPIMDASYTSLVASRHREANAPKRQTKVLEDEGGALHRINMLAGGAGENLGTGFGNFVSTEKKAAVASSAFERAARMPRNELMDLLFPLFRSNDNWSIRDLRNRTRQPEAYLREVLQEIGFLHRTGTFANMWSLLPAYKGRAAASTGEVPEIKAEGEGDMEMLEEDDEDDFDMEEVL</sequence>
<accession>M5GE54</accession>
<gene>
    <name evidence="13" type="ORF">DACRYDRAFT_98779</name>
</gene>
<dbReference type="Proteomes" id="UP000030653">
    <property type="component" value="Unassembled WGS sequence"/>
</dbReference>
<dbReference type="HOGENOM" id="CLU_047858_0_0_1"/>
<dbReference type="InterPro" id="IPR040450">
    <property type="entry name" value="TFIIF_beta_HTH"/>
</dbReference>
<evidence type="ECO:0000259" key="11">
    <source>
        <dbReference type="Pfam" id="PF02270"/>
    </source>
</evidence>
<evidence type="ECO:0000256" key="4">
    <source>
        <dbReference type="ARBA" id="ARBA00023015"/>
    </source>
</evidence>